<dbReference type="STRING" id="37653.A0A0L8HE71"/>
<organism evidence="6">
    <name type="scientific">Octopus bimaculoides</name>
    <name type="common">California two-spotted octopus</name>
    <dbReference type="NCBI Taxonomy" id="37653"/>
    <lineage>
        <taxon>Eukaryota</taxon>
        <taxon>Metazoa</taxon>
        <taxon>Spiralia</taxon>
        <taxon>Lophotrochozoa</taxon>
        <taxon>Mollusca</taxon>
        <taxon>Cephalopoda</taxon>
        <taxon>Coleoidea</taxon>
        <taxon>Octopodiformes</taxon>
        <taxon>Octopoda</taxon>
        <taxon>Incirrata</taxon>
        <taxon>Octopodidae</taxon>
        <taxon>Octopus</taxon>
    </lineage>
</organism>
<sequence length="1657" mass="183850">MKIDRTKLKKSSTDVPADCKALIERLKNCSEDELFSELTHIKSWTYGKCELYHWVDVLDKFDEILEKACQSHSSNKWTFACDVLGNEKLKDLLLQVLQFTALLIEHSFSRHLYNSTEYLTILLSSCDMTVVLAVLNLLYVFGKRSNFITRLGVEKKQSLISRLTHLAENFSPSATTLHFEFYAENKDEKSGKKGSANVITCIHMESVDKCGKVPSEIMEELINSFSIPEDRQMLLYTHIRLAYLFSKYEARIQCVQARLQALSVLVYSNAIQDNMNALLYPGLIEELVDIIELKDMDIVDIKAAALRTLTSIIHLERNPKLNAIIDATGASLYHGFLPVLVRNCIQRMIDPNMTPFPQLFATALFSFLYHLASYESGGEALVSCGMMESLLKVINWYGEGQEHITFVTRAVRVVDLITNMDMAAFQGHGGLNAFLNRLEHEVNVCRKEQPFVIRPAKSHDNSMDVNPDSPSAMETDNIRQDGVEASTSDALPKVDINELKVDKPGVQCFPQRAALLKSMLNFLKKAIPDSSFSESIRHLMDGSLPQSLKHIISNAEYYGPSLFLLATDVVTVFVFQEPSLLSSLQDNGLTDVVLHALLTKDVPATREVLAALPNVFSALCLNARGLEAFVQCRPFDRLFKVLLSQDYLPAMRRRRSSDPFGDTASNLGNAMDELMRHQPSLRTDATKATIKLLEEVCAMGRDMKYMCQKPQPKAEQSQNASPRSPQPPDGGGSSDEDEDDDDMASTASQSSGAKQLLASEQAQNSQERLAIPLIDYILNVMKFVEAILSNNTTDDHCREFVTQKGLTPLMGILGLPNLPIDFPTSPACQAVASVCKSILTLSREPQVLKQGLLRLNEVLESLENFHKPLPRPGGSLLLRELALAANIPDAIYCPQATPLLHSLSAAHAYVMMFVHVCRMGQSDIRTISVSHWGSELGLQVLTGLSRLYCSLVWESTVLLALCTEDMLPADCEFGRADLEKLMPKDVKGDKDEKTTSEGGNSASGSGGMTAAGLKHSTDEMGSNGVSAALESLTTSESQETPMETNEVNSLEKESKKSKLCPTLQAQVKQLKPLLSVTSRLGRALAELFSLLVKLCVGTPVRQRRSHQMPATPTNPTPAAQAVAKALMKLLANAFSWTPPPSSPVPKLRLTFLVCCVGFLSPMLFDDKKLPYHLMLQKFLSSGAQAAFFDSFNWALSMRGKCPASEGLEHPDLPEGTGEFLDAWLMLVEKMVNPKTVTESPHVLPAKSSQPGFVPFSPVQYLITTQKAAFNAVMNLWRRKPLKTYGSRMSESMLAILCHIIKGESIIKEQLAKEKEATENAASTSAVDGKGRREEPEVNQNHLQQLVDMGFSREHAMESLLHTVTLEQATDYILTNMPPSMTAGVSSSLISNQSLDMEMSEEDQMLRAIAMSLGENVVMSTDQEESKKKEEKSSEPEDENQQAEDPLDSSVLADFSANALPGCLSLLDKLPETVYRICDLVLVVSQYAGDELRKKMLQTLTSEIFQLGEKISRDVRSANSMKCEDVKLVLESQETTAFGARLHLLSLLCEEVMIPTARVIQDSNIVCLLVDVLEGTQEYLAQSKESISLKWMAPLLLLLDLYEKVAVISKRKTEAEILLANCHTWKWFDDRSGRWCNYSVSNNKTIDVAYRRGESSVK</sequence>
<evidence type="ECO:0000313" key="6">
    <source>
        <dbReference type="EMBL" id="KOF87563.1"/>
    </source>
</evidence>
<dbReference type="InterPro" id="IPR015940">
    <property type="entry name" value="UBA"/>
</dbReference>
<dbReference type="GO" id="GO:0061630">
    <property type="term" value="F:ubiquitin protein ligase activity"/>
    <property type="evidence" value="ECO:0007669"/>
    <property type="project" value="TreeGrafter"/>
</dbReference>
<feature type="compositionally biased region" description="Acidic residues" evidence="2">
    <location>
        <begin position="734"/>
        <end position="743"/>
    </location>
</feature>
<dbReference type="InterPro" id="IPR037197">
    <property type="entry name" value="WWE_dom_sf"/>
</dbReference>
<dbReference type="InterPro" id="IPR010314">
    <property type="entry name" value="E3_Ub_ligase_DUF913"/>
</dbReference>
<dbReference type="PROSITE" id="PS50030">
    <property type="entry name" value="UBA"/>
    <property type="match status" value="1"/>
</dbReference>
<feature type="region of interest" description="Disordered" evidence="2">
    <location>
        <begin position="1418"/>
        <end position="1445"/>
    </location>
</feature>
<protein>
    <submittedName>
        <fullName evidence="6">Uncharacterized protein</fullName>
    </submittedName>
</protein>
<dbReference type="Gene3D" id="1.10.8.10">
    <property type="entry name" value="DNA helicase RuvA subunit, C-terminal domain"/>
    <property type="match status" value="1"/>
</dbReference>
<gene>
    <name evidence="6" type="ORF">OCBIM_22016606mg</name>
</gene>
<dbReference type="PANTHER" id="PTHR11254">
    <property type="entry name" value="HECT DOMAIN UBIQUITIN-PROTEIN LIGASE"/>
    <property type="match status" value="1"/>
</dbReference>
<dbReference type="SUPFAM" id="SSF46934">
    <property type="entry name" value="UBA-like"/>
    <property type="match status" value="1"/>
</dbReference>
<dbReference type="GO" id="GO:0000209">
    <property type="term" value="P:protein polyubiquitination"/>
    <property type="evidence" value="ECO:0007669"/>
    <property type="project" value="TreeGrafter"/>
</dbReference>
<dbReference type="CDD" id="cd14288">
    <property type="entry name" value="UBA_HUWE1"/>
    <property type="match status" value="1"/>
</dbReference>
<evidence type="ECO:0000259" key="5">
    <source>
        <dbReference type="PROSITE" id="PS50918"/>
    </source>
</evidence>
<dbReference type="EMBL" id="KQ418370">
    <property type="protein sequence ID" value="KOF87563.1"/>
    <property type="molecule type" value="Genomic_DNA"/>
</dbReference>
<feature type="non-terminal residue" evidence="6">
    <location>
        <position position="1657"/>
    </location>
</feature>
<feature type="region of interest" description="Disordered" evidence="2">
    <location>
        <begin position="1313"/>
        <end position="1338"/>
    </location>
</feature>
<dbReference type="FunFam" id="1.10.8.10:FF:000019">
    <property type="entry name" value="Putative e3 ubiquitin-protein ligase huwe1 isoform x2"/>
    <property type="match status" value="1"/>
</dbReference>
<feature type="compositionally biased region" description="Acidic residues" evidence="2">
    <location>
        <begin position="1435"/>
        <end position="1445"/>
    </location>
</feature>
<dbReference type="InterPro" id="IPR050409">
    <property type="entry name" value="E3_ubiq-protein_ligase"/>
</dbReference>
<dbReference type="PANTHER" id="PTHR11254:SF67">
    <property type="entry name" value="E3 UBIQUITIN-PROTEIN LIGASE HUWE1"/>
    <property type="match status" value="1"/>
</dbReference>
<dbReference type="GO" id="GO:0006511">
    <property type="term" value="P:ubiquitin-dependent protein catabolic process"/>
    <property type="evidence" value="ECO:0007669"/>
    <property type="project" value="TreeGrafter"/>
</dbReference>
<feature type="compositionally biased region" description="Basic and acidic residues" evidence="2">
    <location>
        <begin position="1423"/>
        <end position="1434"/>
    </location>
</feature>
<evidence type="ECO:0000256" key="3">
    <source>
        <dbReference type="SAM" id="Phobius"/>
    </source>
</evidence>
<evidence type="ECO:0000256" key="1">
    <source>
        <dbReference type="ARBA" id="ARBA00022679"/>
    </source>
</evidence>
<feature type="compositionally biased region" description="Polar residues" evidence="2">
    <location>
        <begin position="745"/>
        <end position="760"/>
    </location>
</feature>
<dbReference type="PROSITE" id="PS50918">
    <property type="entry name" value="WWE"/>
    <property type="match status" value="1"/>
</dbReference>
<dbReference type="GO" id="GO:0005737">
    <property type="term" value="C:cytoplasm"/>
    <property type="evidence" value="ECO:0007669"/>
    <property type="project" value="TreeGrafter"/>
</dbReference>
<feature type="transmembrane region" description="Helical" evidence="3">
    <location>
        <begin position="118"/>
        <end position="141"/>
    </location>
</feature>
<keyword evidence="3" id="KW-0472">Membrane</keyword>
<dbReference type="SUPFAM" id="SSF48371">
    <property type="entry name" value="ARM repeat"/>
    <property type="match status" value="1"/>
</dbReference>
<dbReference type="Pfam" id="PF06012">
    <property type="entry name" value="DUF908"/>
    <property type="match status" value="1"/>
</dbReference>
<dbReference type="Pfam" id="PF06025">
    <property type="entry name" value="DUF913"/>
    <property type="match status" value="1"/>
</dbReference>
<dbReference type="GO" id="GO:0005634">
    <property type="term" value="C:nucleus"/>
    <property type="evidence" value="ECO:0007669"/>
    <property type="project" value="TreeGrafter"/>
</dbReference>
<feature type="compositionally biased region" description="Polar residues" evidence="2">
    <location>
        <begin position="714"/>
        <end position="723"/>
    </location>
</feature>
<feature type="region of interest" description="Disordered" evidence="2">
    <location>
        <begin position="708"/>
        <end position="760"/>
    </location>
</feature>
<name>A0A0L8HE71_OCTBM</name>
<keyword evidence="3" id="KW-1133">Transmembrane helix</keyword>
<feature type="compositionally biased region" description="Basic and acidic residues" evidence="2">
    <location>
        <begin position="984"/>
        <end position="995"/>
    </location>
</feature>
<evidence type="ECO:0000256" key="2">
    <source>
        <dbReference type="SAM" id="MobiDB-lite"/>
    </source>
</evidence>
<feature type="region of interest" description="Disordered" evidence="2">
    <location>
        <begin position="984"/>
        <end position="1055"/>
    </location>
</feature>
<dbReference type="InterPro" id="IPR010309">
    <property type="entry name" value="E3_Ub_ligase_DUF908"/>
</dbReference>
<proteinExistence type="predicted"/>
<feature type="domain" description="UBA" evidence="4">
    <location>
        <begin position="1336"/>
        <end position="1375"/>
    </location>
</feature>
<feature type="compositionally biased region" description="Polar residues" evidence="2">
    <location>
        <begin position="1019"/>
        <end position="1048"/>
    </location>
</feature>
<dbReference type="InterPro" id="IPR009060">
    <property type="entry name" value="UBA-like_sf"/>
</dbReference>
<reference evidence="6" key="1">
    <citation type="submission" date="2015-07" db="EMBL/GenBank/DDBJ databases">
        <title>MeaNS - Measles Nucleotide Surveillance Program.</title>
        <authorList>
            <person name="Tran T."/>
            <person name="Druce J."/>
        </authorList>
    </citation>
    <scope>NUCLEOTIDE SEQUENCE</scope>
    <source>
        <strain evidence="6">UCB-OBI-ISO-001</strain>
        <tissue evidence="6">Gonad</tissue>
    </source>
</reference>
<evidence type="ECO:0000259" key="4">
    <source>
        <dbReference type="PROSITE" id="PS50030"/>
    </source>
</evidence>
<dbReference type="InterPro" id="IPR016024">
    <property type="entry name" value="ARM-type_fold"/>
</dbReference>
<dbReference type="OrthoDB" id="423283at2759"/>
<dbReference type="InterPro" id="IPR004170">
    <property type="entry name" value="WWE_dom"/>
</dbReference>
<keyword evidence="1" id="KW-0808">Transferase</keyword>
<dbReference type="InterPro" id="IPR041918">
    <property type="entry name" value="UBA_HUWE1"/>
</dbReference>
<dbReference type="SUPFAM" id="SSF117839">
    <property type="entry name" value="WWE domain"/>
    <property type="match status" value="1"/>
</dbReference>
<feature type="domain" description="WWE" evidence="5">
    <location>
        <begin position="1608"/>
        <end position="1657"/>
    </location>
</feature>
<keyword evidence="3" id="KW-0812">Transmembrane</keyword>
<accession>A0A0L8HE71</accession>